<dbReference type="InterPro" id="IPR013761">
    <property type="entry name" value="SAM/pointed_sf"/>
</dbReference>
<feature type="compositionally biased region" description="Low complexity" evidence="1">
    <location>
        <begin position="43"/>
        <end position="53"/>
    </location>
</feature>
<feature type="region of interest" description="Disordered" evidence="1">
    <location>
        <begin position="464"/>
        <end position="536"/>
    </location>
</feature>
<feature type="compositionally biased region" description="Basic residues" evidence="1">
    <location>
        <begin position="364"/>
        <end position="378"/>
    </location>
</feature>
<feature type="region of interest" description="Disordered" evidence="1">
    <location>
        <begin position="570"/>
        <end position="735"/>
    </location>
</feature>
<dbReference type="InterPro" id="IPR001660">
    <property type="entry name" value="SAM"/>
</dbReference>
<feature type="compositionally biased region" description="Polar residues" evidence="1">
    <location>
        <begin position="691"/>
        <end position="704"/>
    </location>
</feature>
<reference evidence="3" key="1">
    <citation type="submission" date="2021-12" db="EMBL/GenBank/DDBJ databases">
        <authorList>
            <person name="King R."/>
        </authorList>
    </citation>
    <scope>NUCLEOTIDE SEQUENCE</scope>
</reference>
<accession>A0A9P0G5X3</accession>
<feature type="region of interest" description="Disordered" evidence="1">
    <location>
        <begin position="758"/>
        <end position="832"/>
    </location>
</feature>
<dbReference type="Pfam" id="PF00536">
    <property type="entry name" value="SAM_1"/>
    <property type="match status" value="1"/>
</dbReference>
<evidence type="ECO:0000256" key="1">
    <source>
        <dbReference type="SAM" id="MobiDB-lite"/>
    </source>
</evidence>
<feature type="region of interest" description="Disordered" evidence="1">
    <location>
        <begin position="248"/>
        <end position="278"/>
    </location>
</feature>
<feature type="region of interest" description="Disordered" evidence="1">
    <location>
        <begin position="926"/>
        <end position="951"/>
    </location>
</feature>
<dbReference type="EMBL" id="OU963868">
    <property type="protein sequence ID" value="CAH0775769.1"/>
    <property type="molecule type" value="Genomic_DNA"/>
</dbReference>
<evidence type="ECO:0000313" key="4">
    <source>
        <dbReference type="Proteomes" id="UP001152759"/>
    </source>
</evidence>
<feature type="domain" description="SAM" evidence="2">
    <location>
        <begin position="1048"/>
        <end position="1110"/>
    </location>
</feature>
<feature type="compositionally biased region" description="Basic residues" evidence="1">
    <location>
        <begin position="1"/>
        <end position="15"/>
    </location>
</feature>
<feature type="region of interest" description="Disordered" evidence="1">
    <location>
        <begin position="1"/>
        <end position="93"/>
    </location>
</feature>
<feature type="compositionally biased region" description="Basic and acidic residues" evidence="1">
    <location>
        <begin position="505"/>
        <end position="517"/>
    </location>
</feature>
<feature type="compositionally biased region" description="Polar residues" evidence="1">
    <location>
        <begin position="488"/>
        <end position="498"/>
    </location>
</feature>
<dbReference type="AlphaFoldDB" id="A0A9P0G5X3"/>
<dbReference type="CDD" id="cd09487">
    <property type="entry name" value="SAM_superfamily"/>
    <property type="match status" value="1"/>
</dbReference>
<gene>
    <name evidence="3" type="ORF">BEMITA_LOCUS11942</name>
</gene>
<sequence length="1118" mass="126533">MTTLRQLKRHQRGTKKTAVDLESSGPYKRVPPPKPVSGAGSESRPTASATPPLTTTPPPPPYRMPPRPLHNEPPIPGAPDQPHASTPSLHTHSSKFPIEREVTLSSTDKNSKIPILNDYLKRPNSSIAPDAPHIQMAWIEDKHRNSNLNHTGSQQTQNLQVFKAQPMNLMDSSQISELSPIRGQDLSCPPNLSQISSGAVPKNGPVHSTPESENSTSKALHTRTYHTIRDMISSRFSKNKMEPCTETELNNAESNNGVTQTTTTPTTRPEESLSPQSQLRQHGVYIGSVAQSPQQQIRIMQQNQILSRNNEIMRRNQEIRDRHQQQHQQQQQMQHQQYQNVSQQYQQYQQPQHYQHQHTQPHVNQHHIQHHTPQHQNHHMQQQLMSQQLYQQREKVLETAIDTPPRHVVESNQKTIYLDSRGLSVHTPNQRPLNETETPVGRRLESMYGQRPVIADTRMAKSQMDLSSCNDPNSPTLRYPNNMPAEISRSTTVLSRTPLTPVAQKEFRRPENHRTPDQKMSQPPPNPKPSHLSVRPVDDYTNRIPEMTHYNGQQTPNSVYHKVAKEDILREPITKNEEQTQRDTYQAAQKDAYQSAQRDGYQQNAPRDGYQQCAQKDGYQQSAQRDGYQQSSQKDGYQQNAQRDGYQQSAQTYDSSRENINQAHSGEDEGGFSKSGPLSGISSDYDKLRNSGHSDSGRGSTVYSSGKAGKSDRQIDTSPELSSEPHRNPVANENGWVDVVENELRNILDPKLQANAADSTISESISSLTPPLPPLSPTGSSDDQQPIQHKHKSLPYNSKPEYPTTKSGKCVTTPAPGKGTWSARMNSKDKSSHHRMAANKRNETPKIPQMLLSHHFDIDSMLDDNNSSDEESTTIDTHHAQTIRKQLEALETMYSEVLKLLGVRKNASHHYQPSDPRIHRRRLHGSMSSLPSSVSSRPIRDKHRRTDERKKVKDIRGINKRFQRLESHVVTLARSVAHLSSEMRTQHIMIQEMEVIRGELAALRTQTNMLAIRSHSTAPCQAPAPNTASEQVNSSPGKVKKLTKFFGEEPPLMKLFLEKLGYEKYAKVFEKERIGFVELPYLTEERLHKLGIPLGPRLRIMQEAQMGFPTFENTLCVI</sequence>
<evidence type="ECO:0000259" key="2">
    <source>
        <dbReference type="SMART" id="SM00454"/>
    </source>
</evidence>
<feature type="compositionally biased region" description="Basic and acidic residues" evidence="1">
    <location>
        <begin position="570"/>
        <end position="581"/>
    </location>
</feature>
<evidence type="ECO:0000313" key="3">
    <source>
        <dbReference type="EMBL" id="CAH0775769.1"/>
    </source>
</evidence>
<dbReference type="Gene3D" id="1.10.150.50">
    <property type="entry name" value="Transcription Factor, Ets-1"/>
    <property type="match status" value="1"/>
</dbReference>
<keyword evidence="4" id="KW-1185">Reference proteome</keyword>
<organism evidence="3 4">
    <name type="scientific">Bemisia tabaci</name>
    <name type="common">Sweetpotato whitefly</name>
    <name type="synonym">Aleurodes tabaci</name>
    <dbReference type="NCBI Taxonomy" id="7038"/>
    <lineage>
        <taxon>Eukaryota</taxon>
        <taxon>Metazoa</taxon>
        <taxon>Ecdysozoa</taxon>
        <taxon>Arthropoda</taxon>
        <taxon>Hexapoda</taxon>
        <taxon>Insecta</taxon>
        <taxon>Pterygota</taxon>
        <taxon>Neoptera</taxon>
        <taxon>Paraneoptera</taxon>
        <taxon>Hemiptera</taxon>
        <taxon>Sternorrhyncha</taxon>
        <taxon>Aleyrodoidea</taxon>
        <taxon>Aleyrodidae</taxon>
        <taxon>Aleyrodinae</taxon>
        <taxon>Bemisia</taxon>
    </lineage>
</organism>
<feature type="compositionally biased region" description="Polar residues" evidence="1">
    <location>
        <begin position="464"/>
        <end position="476"/>
    </location>
</feature>
<feature type="region of interest" description="Disordered" evidence="1">
    <location>
        <begin position="319"/>
        <end position="386"/>
    </location>
</feature>
<dbReference type="SUPFAM" id="SSF47769">
    <property type="entry name" value="SAM/Pointed domain"/>
    <property type="match status" value="1"/>
</dbReference>
<feature type="compositionally biased region" description="Low complexity" evidence="1">
    <location>
        <begin position="326"/>
        <end position="360"/>
    </location>
</feature>
<feature type="compositionally biased region" description="Low complexity" evidence="1">
    <location>
        <begin position="759"/>
        <end position="769"/>
    </location>
</feature>
<feature type="compositionally biased region" description="Low complexity" evidence="1">
    <location>
        <begin position="926"/>
        <end position="936"/>
    </location>
</feature>
<feature type="compositionally biased region" description="Polar residues" evidence="1">
    <location>
        <begin position="248"/>
        <end position="258"/>
    </location>
</feature>
<feature type="compositionally biased region" description="Pro residues" evidence="1">
    <location>
        <begin position="54"/>
        <end position="79"/>
    </location>
</feature>
<feature type="compositionally biased region" description="Polar residues" evidence="1">
    <location>
        <begin position="582"/>
        <end position="605"/>
    </location>
</feature>
<feature type="compositionally biased region" description="Polar residues" evidence="1">
    <location>
        <begin position="612"/>
        <end position="664"/>
    </location>
</feature>
<feature type="region of interest" description="Disordered" evidence="1">
    <location>
        <begin position="194"/>
        <end position="219"/>
    </location>
</feature>
<dbReference type="SMART" id="SM00454">
    <property type="entry name" value="SAM"/>
    <property type="match status" value="1"/>
</dbReference>
<name>A0A9P0G5X3_BEMTA</name>
<proteinExistence type="predicted"/>
<feature type="compositionally biased region" description="Polar residues" evidence="1">
    <location>
        <begin position="209"/>
        <end position="219"/>
    </location>
</feature>
<dbReference type="Proteomes" id="UP001152759">
    <property type="component" value="Chromosome 7"/>
</dbReference>
<protein>
    <recommendedName>
        <fullName evidence="2">SAM domain-containing protein</fullName>
    </recommendedName>
</protein>